<organism evidence="1">
    <name type="scientific">freshwater metagenome</name>
    <dbReference type="NCBI Taxonomy" id="449393"/>
    <lineage>
        <taxon>unclassified sequences</taxon>
        <taxon>metagenomes</taxon>
        <taxon>ecological metagenomes</taxon>
    </lineage>
</organism>
<dbReference type="EMBL" id="CAEZZU010000156">
    <property type="protein sequence ID" value="CAB4784209.1"/>
    <property type="molecule type" value="Genomic_DNA"/>
</dbReference>
<proteinExistence type="predicted"/>
<gene>
    <name evidence="1" type="ORF">UFOPK2925_01035</name>
</gene>
<evidence type="ECO:0000313" key="1">
    <source>
        <dbReference type="EMBL" id="CAB4784209.1"/>
    </source>
</evidence>
<sequence>MHTANQFWSSSLHCHLNDRERRCVGRENRASLDDRVELLEELLLCCEVLEDGLDNKVAVS</sequence>
<name>A0A6J6WK89_9ZZZZ</name>
<dbReference type="AlphaFoldDB" id="A0A6J6WK89"/>
<accession>A0A6J6WK89</accession>
<reference evidence="1" key="1">
    <citation type="submission" date="2020-05" db="EMBL/GenBank/DDBJ databases">
        <authorList>
            <person name="Chiriac C."/>
            <person name="Salcher M."/>
            <person name="Ghai R."/>
            <person name="Kavagutti S V."/>
        </authorList>
    </citation>
    <scope>NUCLEOTIDE SEQUENCE</scope>
</reference>
<protein>
    <submittedName>
        <fullName evidence="1">Unannotated protein</fullName>
    </submittedName>
</protein>